<evidence type="ECO:0000313" key="1">
    <source>
        <dbReference type="EMBL" id="ABM70873.1"/>
    </source>
</evidence>
<dbReference type="Proteomes" id="UP000002590">
    <property type="component" value="Chromosome"/>
</dbReference>
<accession>A2BSW2</accession>
<dbReference type="EMBL" id="CP000551">
    <property type="protein sequence ID" value="ABM70873.1"/>
    <property type="molecule type" value="Genomic_DNA"/>
</dbReference>
<sequence>MSKMNKKNSPQRKTTLKWNSNGELSEIDMLRILEKISSHELNQCELTCDSDTN</sequence>
<protein>
    <submittedName>
        <fullName evidence="1">Uncharacterized protein</fullName>
    </submittedName>
</protein>
<organism evidence="1 2">
    <name type="scientific">Prochlorococcus marinus (strain AS9601)</name>
    <dbReference type="NCBI Taxonomy" id="146891"/>
    <lineage>
        <taxon>Bacteria</taxon>
        <taxon>Bacillati</taxon>
        <taxon>Cyanobacteriota</taxon>
        <taxon>Cyanophyceae</taxon>
        <taxon>Synechococcales</taxon>
        <taxon>Prochlorococcaceae</taxon>
        <taxon>Prochlorococcus</taxon>
    </lineage>
</organism>
<dbReference type="KEGG" id="pmb:A9601_15901"/>
<proteinExistence type="predicted"/>
<dbReference type="HOGENOM" id="CLU_189950_1_0_3"/>
<name>A2BSW2_PROMS</name>
<evidence type="ECO:0000313" key="2">
    <source>
        <dbReference type="Proteomes" id="UP000002590"/>
    </source>
</evidence>
<dbReference type="STRING" id="146891.A9601_15901"/>
<gene>
    <name evidence="1" type="ordered locus">A9601_15901</name>
</gene>
<reference evidence="1 2" key="1">
    <citation type="journal article" date="2007" name="PLoS Genet.">
        <title>Patterns and implications of gene gain and loss in the evolution of Prochlorococcus.</title>
        <authorList>
            <person name="Kettler G.C."/>
            <person name="Martiny A.C."/>
            <person name="Huang K."/>
            <person name="Zucker J."/>
            <person name="Coleman M.L."/>
            <person name="Rodrigue S."/>
            <person name="Chen F."/>
            <person name="Lapidus A."/>
            <person name="Ferriera S."/>
            <person name="Johnson J."/>
            <person name="Steglich C."/>
            <person name="Church G.M."/>
            <person name="Richardson P."/>
            <person name="Chisholm S.W."/>
        </authorList>
    </citation>
    <scope>NUCLEOTIDE SEQUENCE [LARGE SCALE GENOMIC DNA]</scope>
    <source>
        <strain evidence="1 2">AS9601</strain>
    </source>
</reference>
<dbReference type="AlphaFoldDB" id="A2BSW2"/>